<evidence type="ECO:0000313" key="4">
    <source>
        <dbReference type="Proteomes" id="UP001597197"/>
    </source>
</evidence>
<keyword evidence="4" id="KW-1185">Reference proteome</keyword>
<name>A0ABW4QZV3_9BACT</name>
<feature type="domain" description="DUF6493" evidence="2">
    <location>
        <begin position="3"/>
        <end position="226"/>
    </location>
</feature>
<feature type="region of interest" description="Disordered" evidence="1">
    <location>
        <begin position="42"/>
        <end position="63"/>
    </location>
</feature>
<sequence length="267" mass="29935">MSNTLETFEHLVRHRTPGEMLPFLLALGKSDLVPMRQRTLSLEKELQDSSETTGQPDQTRSQLTPQRAHLLFLAGLATYSAKEARRLNPWTGHEMALPEGWPAQGEVPPFLAIIRQFRPAWLGEWLLRRTRDSSWGVPQYSPLRELLAAGLVPYAPWLTAQSVAILPTHCNWRRNHVPGGDIPDFDQLILADVRADEILLRRDLPLLLDFDTIADSSSAYSEREERSVASGGLPHYLLTLICSSKSNFKQGSQLFTSFTVGPRGISA</sequence>
<organism evidence="3 4">
    <name type="scientific">Hymenobacter bucti</name>
    <dbReference type="NCBI Taxonomy" id="1844114"/>
    <lineage>
        <taxon>Bacteria</taxon>
        <taxon>Pseudomonadati</taxon>
        <taxon>Bacteroidota</taxon>
        <taxon>Cytophagia</taxon>
        <taxon>Cytophagales</taxon>
        <taxon>Hymenobacteraceae</taxon>
        <taxon>Hymenobacter</taxon>
    </lineage>
</organism>
<evidence type="ECO:0000259" key="2">
    <source>
        <dbReference type="Pfam" id="PF20103"/>
    </source>
</evidence>
<accession>A0ABW4QZV3</accession>
<dbReference type="Proteomes" id="UP001597197">
    <property type="component" value="Unassembled WGS sequence"/>
</dbReference>
<gene>
    <name evidence="3" type="ORF">ACFSDX_20705</name>
</gene>
<proteinExistence type="predicted"/>
<feature type="compositionally biased region" description="Polar residues" evidence="1">
    <location>
        <begin position="49"/>
        <end position="63"/>
    </location>
</feature>
<evidence type="ECO:0000256" key="1">
    <source>
        <dbReference type="SAM" id="MobiDB-lite"/>
    </source>
</evidence>
<protein>
    <submittedName>
        <fullName evidence="3">DUF6493 family protein</fullName>
    </submittedName>
</protein>
<dbReference type="InterPro" id="IPR045472">
    <property type="entry name" value="DUF6493"/>
</dbReference>
<dbReference type="EMBL" id="JBHUFD010000018">
    <property type="protein sequence ID" value="MFD1874867.1"/>
    <property type="molecule type" value="Genomic_DNA"/>
</dbReference>
<comment type="caution">
    <text evidence="3">The sequence shown here is derived from an EMBL/GenBank/DDBJ whole genome shotgun (WGS) entry which is preliminary data.</text>
</comment>
<evidence type="ECO:0000313" key="3">
    <source>
        <dbReference type="EMBL" id="MFD1874867.1"/>
    </source>
</evidence>
<dbReference type="Pfam" id="PF20103">
    <property type="entry name" value="DUF6493"/>
    <property type="match status" value="1"/>
</dbReference>
<reference evidence="4" key="1">
    <citation type="journal article" date="2019" name="Int. J. Syst. Evol. Microbiol.">
        <title>The Global Catalogue of Microorganisms (GCM) 10K type strain sequencing project: providing services to taxonomists for standard genome sequencing and annotation.</title>
        <authorList>
            <consortium name="The Broad Institute Genomics Platform"/>
            <consortium name="The Broad Institute Genome Sequencing Center for Infectious Disease"/>
            <person name="Wu L."/>
            <person name="Ma J."/>
        </authorList>
    </citation>
    <scope>NUCLEOTIDE SEQUENCE [LARGE SCALE GENOMIC DNA]</scope>
    <source>
        <strain evidence="4">CGMCC 1.15795</strain>
    </source>
</reference>
<dbReference type="RefSeq" id="WP_382317023.1">
    <property type="nucleotide sequence ID" value="NZ_JBHUFD010000018.1"/>
</dbReference>